<feature type="active site" description="Proton acceptor" evidence="6">
    <location>
        <position position="25"/>
    </location>
</feature>
<proteinExistence type="inferred from homology"/>
<evidence type="ECO:0000256" key="3">
    <source>
        <dbReference type="ARBA" id="ARBA00022801"/>
    </source>
</evidence>
<accession>A0A6J4PXD2</accession>
<dbReference type="PANTHER" id="PTHR43772:SF2">
    <property type="entry name" value="PUTATIVE (AFU_ORTHOLOGUE AFUA_2G04480)-RELATED"/>
    <property type="match status" value="1"/>
</dbReference>
<protein>
    <submittedName>
        <fullName evidence="9">GH43 / GH43_32 / GH43_30 / GH43_33 / GH43 _3 / GH43_31 / GH43_5 / GH43_34 / GH43_8 / GH43_4 / G H43_26 / GH43_17 / GH43_6 / GH43_1 / GH43_15</fullName>
    </submittedName>
</protein>
<reference evidence="9" key="1">
    <citation type="submission" date="2020-02" db="EMBL/GenBank/DDBJ databases">
        <authorList>
            <person name="Meier V. D."/>
        </authorList>
    </citation>
    <scope>NUCLEOTIDE SEQUENCE</scope>
    <source>
        <strain evidence="9">AVDCRST_MAG64</strain>
    </source>
</reference>
<dbReference type="PANTHER" id="PTHR43772">
    <property type="entry name" value="ENDO-1,4-BETA-XYLANASE"/>
    <property type="match status" value="1"/>
</dbReference>
<keyword evidence="5 8" id="KW-0326">Glycosidase</keyword>
<evidence type="ECO:0000256" key="7">
    <source>
        <dbReference type="PIRSR" id="PIRSR606710-2"/>
    </source>
</evidence>
<keyword evidence="4" id="KW-0119">Carbohydrate metabolism</keyword>
<organism evidence="9">
    <name type="scientific">uncultured Phycisphaerae bacterium</name>
    <dbReference type="NCBI Taxonomy" id="904963"/>
    <lineage>
        <taxon>Bacteria</taxon>
        <taxon>Pseudomonadati</taxon>
        <taxon>Planctomycetota</taxon>
        <taxon>Phycisphaerae</taxon>
        <taxon>environmental samples</taxon>
    </lineage>
</organism>
<dbReference type="Gene3D" id="2.115.10.20">
    <property type="entry name" value="Glycosyl hydrolase domain, family 43"/>
    <property type="match status" value="1"/>
</dbReference>
<dbReference type="InterPro" id="IPR006710">
    <property type="entry name" value="Glyco_hydro_43"/>
</dbReference>
<comment type="similarity">
    <text evidence="1 8">Belongs to the glycosyl hydrolase 43 family.</text>
</comment>
<dbReference type="InterPro" id="IPR023296">
    <property type="entry name" value="Glyco_hydro_beta-prop_sf"/>
</dbReference>
<evidence type="ECO:0000256" key="6">
    <source>
        <dbReference type="PIRSR" id="PIRSR606710-1"/>
    </source>
</evidence>
<gene>
    <name evidence="9" type="ORF">AVDCRST_MAG64-3197</name>
</gene>
<keyword evidence="3 8" id="KW-0378">Hydrolase</keyword>
<dbReference type="GO" id="GO:0004553">
    <property type="term" value="F:hydrolase activity, hydrolyzing O-glycosyl compounds"/>
    <property type="evidence" value="ECO:0007669"/>
    <property type="project" value="InterPro"/>
</dbReference>
<evidence type="ECO:0000256" key="8">
    <source>
        <dbReference type="RuleBase" id="RU361187"/>
    </source>
</evidence>
<evidence type="ECO:0000256" key="1">
    <source>
        <dbReference type="ARBA" id="ARBA00009865"/>
    </source>
</evidence>
<keyword evidence="2" id="KW-0624">Polysaccharide degradation</keyword>
<dbReference type="Pfam" id="PF04616">
    <property type="entry name" value="Glyco_hydro_43"/>
    <property type="match status" value="1"/>
</dbReference>
<feature type="site" description="Important for catalytic activity, responsible for pKa modulation of the active site Glu and correct orientation of both the proton donor and substrate" evidence="7">
    <location>
        <position position="143"/>
    </location>
</feature>
<sequence length="342" mass="37969">MAAEAAPRSAPGTYSNPVWHGYFADPFVLRHEGVYYAYGTGHGPEPGGWQFPVLRSTDLAHWEYAGAALPPLKERNGEPFTAYWAPEVAERDGRFYLYFSAATQGRDETHRLRVAVADRPEGPFEYMGQVKMSGPLADAFTIDASPFRDPADGRWYLYFATDFFEGGPVGTGTAVVPLDNDMCTATGEAVTAIRASGDWHVYERNRPLYGKVWDAWHTVEGPFVWPHEGRYYCFYSGGNWQTPLYGVGYGVADSPMGPFRDEWNREGPSVLQGIPEQVLGPGHNSVVLGPDGTTAYVVYHAWDPARTQRRMCVDPLEWLPDPATGIARPRCNGPTQGPRPLR</sequence>
<feature type="active site" description="Proton donor" evidence="6">
    <location>
        <position position="220"/>
    </location>
</feature>
<evidence type="ECO:0000256" key="5">
    <source>
        <dbReference type="ARBA" id="ARBA00023295"/>
    </source>
</evidence>
<name>A0A6J4PXD2_9BACT</name>
<evidence type="ECO:0000256" key="4">
    <source>
        <dbReference type="ARBA" id="ARBA00023277"/>
    </source>
</evidence>
<evidence type="ECO:0000256" key="2">
    <source>
        <dbReference type="ARBA" id="ARBA00022651"/>
    </source>
</evidence>
<dbReference type="EMBL" id="CADCUQ010000734">
    <property type="protein sequence ID" value="CAA9426310.1"/>
    <property type="molecule type" value="Genomic_DNA"/>
</dbReference>
<evidence type="ECO:0000313" key="9">
    <source>
        <dbReference type="EMBL" id="CAA9426310.1"/>
    </source>
</evidence>
<dbReference type="CDD" id="cd08991">
    <property type="entry name" value="GH43_HoAraf43-like"/>
    <property type="match status" value="1"/>
</dbReference>
<dbReference type="SUPFAM" id="SSF75005">
    <property type="entry name" value="Arabinanase/levansucrase/invertase"/>
    <property type="match status" value="1"/>
</dbReference>
<dbReference type="AlphaFoldDB" id="A0A6J4PXD2"/>
<keyword evidence="2" id="KW-0858">Xylan degradation</keyword>
<dbReference type="GO" id="GO:0045493">
    <property type="term" value="P:xylan catabolic process"/>
    <property type="evidence" value="ECO:0007669"/>
    <property type="project" value="UniProtKB-KW"/>
</dbReference>
<dbReference type="InterPro" id="IPR052176">
    <property type="entry name" value="Glycosyl_Hydrlase_43_Enz"/>
</dbReference>